<feature type="transmembrane region" description="Helical" evidence="5">
    <location>
        <begin position="197"/>
        <end position="215"/>
    </location>
</feature>
<feature type="transmembrane region" description="Helical" evidence="5">
    <location>
        <begin position="401"/>
        <end position="419"/>
    </location>
</feature>
<dbReference type="AlphaFoldDB" id="A0AAV9US26"/>
<dbReference type="InterPro" id="IPR036259">
    <property type="entry name" value="MFS_trans_sf"/>
</dbReference>
<feature type="transmembrane region" description="Helical" evidence="5">
    <location>
        <begin position="376"/>
        <end position="394"/>
    </location>
</feature>
<evidence type="ECO:0000256" key="4">
    <source>
        <dbReference type="ARBA" id="ARBA00023136"/>
    </source>
</evidence>
<dbReference type="GO" id="GO:0016020">
    <property type="term" value="C:membrane"/>
    <property type="evidence" value="ECO:0007669"/>
    <property type="project" value="UniProtKB-SubCell"/>
</dbReference>
<keyword evidence="4 5" id="KW-0472">Membrane</keyword>
<feature type="transmembrane region" description="Helical" evidence="5">
    <location>
        <begin position="76"/>
        <end position="94"/>
    </location>
</feature>
<name>A0AAV9US26_9PEZI</name>
<feature type="transmembrane region" description="Helical" evidence="5">
    <location>
        <begin position="425"/>
        <end position="445"/>
    </location>
</feature>
<evidence type="ECO:0000256" key="1">
    <source>
        <dbReference type="ARBA" id="ARBA00004141"/>
    </source>
</evidence>
<feature type="domain" description="Major facilitator superfamily (MFS) profile" evidence="6">
    <location>
        <begin position="40"/>
        <end position="535"/>
    </location>
</feature>
<evidence type="ECO:0000256" key="2">
    <source>
        <dbReference type="ARBA" id="ARBA00022692"/>
    </source>
</evidence>
<evidence type="ECO:0000313" key="8">
    <source>
        <dbReference type="Proteomes" id="UP001375240"/>
    </source>
</evidence>
<dbReference type="PANTHER" id="PTHR42718:SF23">
    <property type="entry name" value="MAJOR FACILITATOR SUPERFAMILY (MFS) PROFILE DOMAIN-CONTAINING PROTEIN"/>
    <property type="match status" value="1"/>
</dbReference>
<feature type="transmembrane region" description="Helical" evidence="5">
    <location>
        <begin position="259"/>
        <end position="279"/>
    </location>
</feature>
<dbReference type="Gene3D" id="1.20.1250.20">
    <property type="entry name" value="MFS general substrate transporter like domains"/>
    <property type="match status" value="2"/>
</dbReference>
<keyword evidence="3 5" id="KW-1133">Transmembrane helix</keyword>
<feature type="transmembrane region" description="Helical" evidence="5">
    <location>
        <begin position="6"/>
        <end position="26"/>
    </location>
</feature>
<dbReference type="GO" id="GO:0022857">
    <property type="term" value="F:transmembrane transporter activity"/>
    <property type="evidence" value="ECO:0007669"/>
    <property type="project" value="InterPro"/>
</dbReference>
<keyword evidence="8" id="KW-1185">Reference proteome</keyword>
<evidence type="ECO:0000256" key="5">
    <source>
        <dbReference type="SAM" id="Phobius"/>
    </source>
</evidence>
<evidence type="ECO:0000313" key="7">
    <source>
        <dbReference type="EMBL" id="KAK6346918.1"/>
    </source>
</evidence>
<dbReference type="SUPFAM" id="SSF103473">
    <property type="entry name" value="MFS general substrate transporter"/>
    <property type="match status" value="1"/>
</dbReference>
<dbReference type="InterPro" id="IPR011701">
    <property type="entry name" value="MFS"/>
</dbReference>
<dbReference type="InterPro" id="IPR020846">
    <property type="entry name" value="MFS_dom"/>
</dbReference>
<dbReference type="Pfam" id="PF07690">
    <property type="entry name" value="MFS_1"/>
    <property type="match status" value="1"/>
</dbReference>
<feature type="transmembrane region" description="Helical" evidence="5">
    <location>
        <begin position="165"/>
        <end position="191"/>
    </location>
</feature>
<protein>
    <recommendedName>
        <fullName evidence="6">Major facilitator superfamily (MFS) profile domain-containing protein</fullName>
    </recommendedName>
</protein>
<evidence type="ECO:0000259" key="6">
    <source>
        <dbReference type="PROSITE" id="PS50850"/>
    </source>
</evidence>
<proteinExistence type="predicted"/>
<dbReference type="PROSITE" id="PS50850">
    <property type="entry name" value="MFS"/>
    <property type="match status" value="1"/>
</dbReference>
<keyword evidence="2 5" id="KW-0812">Transmembrane</keyword>
<feature type="transmembrane region" description="Helical" evidence="5">
    <location>
        <begin position="466"/>
        <end position="491"/>
    </location>
</feature>
<feature type="transmembrane region" description="Helical" evidence="5">
    <location>
        <begin position="106"/>
        <end position="126"/>
    </location>
</feature>
<feature type="transmembrane region" description="Helical" evidence="5">
    <location>
        <begin position="38"/>
        <end position="61"/>
    </location>
</feature>
<feature type="transmembrane region" description="Helical" evidence="5">
    <location>
        <begin position="291"/>
        <end position="313"/>
    </location>
</feature>
<accession>A0AAV9US26</accession>
<gene>
    <name evidence="7" type="ORF">TWF696_007018</name>
</gene>
<dbReference type="EMBL" id="JAVHNQ010000005">
    <property type="protein sequence ID" value="KAK6346918.1"/>
    <property type="molecule type" value="Genomic_DNA"/>
</dbReference>
<dbReference type="PANTHER" id="PTHR42718">
    <property type="entry name" value="MAJOR FACILITATOR SUPERFAMILY MULTIDRUG TRANSPORTER MFSC"/>
    <property type="match status" value="1"/>
</dbReference>
<organism evidence="7 8">
    <name type="scientific">Orbilia brochopaga</name>
    <dbReference type="NCBI Taxonomy" id="3140254"/>
    <lineage>
        <taxon>Eukaryota</taxon>
        <taxon>Fungi</taxon>
        <taxon>Dikarya</taxon>
        <taxon>Ascomycota</taxon>
        <taxon>Pezizomycotina</taxon>
        <taxon>Orbiliomycetes</taxon>
        <taxon>Orbiliales</taxon>
        <taxon>Orbiliaceae</taxon>
        <taxon>Orbilia</taxon>
    </lineage>
</organism>
<comment type="subcellular location">
    <subcellularLocation>
        <location evidence="1">Membrane</location>
        <topology evidence="1">Multi-pass membrane protein</topology>
    </subcellularLocation>
</comment>
<feature type="transmembrane region" description="Helical" evidence="5">
    <location>
        <begin position="132"/>
        <end position="153"/>
    </location>
</feature>
<feature type="transmembrane region" description="Helical" evidence="5">
    <location>
        <begin position="334"/>
        <end position="356"/>
    </location>
</feature>
<evidence type="ECO:0000256" key="3">
    <source>
        <dbReference type="ARBA" id="ARBA00022989"/>
    </source>
</evidence>
<sequence length="668" mass="71649">MLSSFFHSVFLSVRAFIVGKMSAGTVRPEIFPSFAREAVCLLTLCASVATSTIGSGALQVALPKIGEYYGISGGDLTWIIASGTLTAGSFLLLFGSLSDILGRKRMLFFSYVWFAIWNLAAGFAKSDVVFDIFRGLAGVGTAGSVPACVGILGSTYQRGTRKNKAFAVLGAFQPLGYVIGILAGGVTTQFLSWQSNLWFLAILYSILAVLTWFFVPSDQALFDYVKQQEMKGNRMSVNLVGDSAGFDQSIFKLLKRVDFVGAGLVTAGFALFVFSLTTASKLSTGWTSAEVLSPLIIGIFLIGSFLVWQWYLGRLGSKAPVQPLMPLSIWTYPGLVKIMIVVTLGWINFTGILMFFTTLWFQEINHATPLSTTARYLPQVFGGLLVNLFAGYTLHIIPGTLLLIVGMASFTGSALLFALQPAQITYWAMAFPSLCLSVVGADLVYMVSNLFVTESVPNNLKSTAGAVFNTVIALANTIGLGAGAAVANSVANKGLKIGESTEDFLVRSYQSAFWLATGVTAVGTIICFFIKIGRQGHEKEEDNENALELDSKTDEKHDAATDLRLDGELGSVALKKETVSSPSFMQSTMSLDIDEKNSEIKTSDNGSAVNIDVEKAALKVDDESSITKASGGDEDEISVVKVGQEVEPQSPATPVIVVTHDNEEGCKK</sequence>
<feature type="transmembrane region" description="Helical" evidence="5">
    <location>
        <begin position="511"/>
        <end position="530"/>
    </location>
</feature>
<dbReference type="Proteomes" id="UP001375240">
    <property type="component" value="Unassembled WGS sequence"/>
</dbReference>
<reference evidence="7 8" key="1">
    <citation type="submission" date="2019-10" db="EMBL/GenBank/DDBJ databases">
        <authorList>
            <person name="Palmer J.M."/>
        </authorList>
    </citation>
    <scope>NUCLEOTIDE SEQUENCE [LARGE SCALE GENOMIC DNA]</scope>
    <source>
        <strain evidence="7 8">TWF696</strain>
    </source>
</reference>
<comment type="caution">
    <text evidence="7">The sequence shown here is derived from an EMBL/GenBank/DDBJ whole genome shotgun (WGS) entry which is preliminary data.</text>
</comment>